<dbReference type="GO" id="GO:0005783">
    <property type="term" value="C:endoplasmic reticulum"/>
    <property type="evidence" value="ECO:0007669"/>
    <property type="project" value="TreeGrafter"/>
</dbReference>
<organism evidence="1 2">
    <name type="scientific">Callosobruchus maculatus</name>
    <name type="common">Southern cowpea weevil</name>
    <name type="synonym">Pulse bruchid</name>
    <dbReference type="NCBI Taxonomy" id="64391"/>
    <lineage>
        <taxon>Eukaryota</taxon>
        <taxon>Metazoa</taxon>
        <taxon>Ecdysozoa</taxon>
        <taxon>Arthropoda</taxon>
        <taxon>Hexapoda</taxon>
        <taxon>Insecta</taxon>
        <taxon>Pterygota</taxon>
        <taxon>Neoptera</taxon>
        <taxon>Endopterygota</taxon>
        <taxon>Coleoptera</taxon>
        <taxon>Polyphaga</taxon>
        <taxon>Cucujiformia</taxon>
        <taxon>Chrysomeloidea</taxon>
        <taxon>Chrysomelidae</taxon>
        <taxon>Bruchinae</taxon>
        <taxon>Bruchini</taxon>
        <taxon>Callosobruchus</taxon>
    </lineage>
</organism>
<dbReference type="AlphaFoldDB" id="A0A653CV23"/>
<dbReference type="Proteomes" id="UP000410492">
    <property type="component" value="Unassembled WGS sequence"/>
</dbReference>
<gene>
    <name evidence="1" type="ORF">CALMAC_LOCUS11676</name>
</gene>
<dbReference type="GO" id="GO:0006506">
    <property type="term" value="P:GPI anchor biosynthetic process"/>
    <property type="evidence" value="ECO:0007669"/>
    <property type="project" value="InterPro"/>
</dbReference>
<keyword evidence="2" id="KW-1185">Reference proteome</keyword>
<evidence type="ECO:0000313" key="1">
    <source>
        <dbReference type="EMBL" id="VEN51127.1"/>
    </source>
</evidence>
<accession>A0A653CV23</accession>
<dbReference type="Pfam" id="PF05024">
    <property type="entry name" value="Gpi1"/>
    <property type="match status" value="1"/>
</dbReference>
<dbReference type="OrthoDB" id="70250at2759"/>
<reference evidence="1 2" key="1">
    <citation type="submission" date="2019-01" db="EMBL/GenBank/DDBJ databases">
        <authorList>
            <person name="Sayadi A."/>
        </authorList>
    </citation>
    <scope>NUCLEOTIDE SEQUENCE [LARGE SCALE GENOMIC DNA]</scope>
</reference>
<evidence type="ECO:0000313" key="2">
    <source>
        <dbReference type="Proteomes" id="UP000410492"/>
    </source>
</evidence>
<protein>
    <submittedName>
        <fullName evidence="1">Uncharacterized protein</fullName>
    </submittedName>
</protein>
<dbReference type="GO" id="GO:0016020">
    <property type="term" value="C:membrane"/>
    <property type="evidence" value="ECO:0007669"/>
    <property type="project" value="InterPro"/>
</dbReference>
<dbReference type="EMBL" id="CAACVG010008801">
    <property type="protein sequence ID" value="VEN51127.1"/>
    <property type="molecule type" value="Genomic_DNA"/>
</dbReference>
<name>A0A653CV23_CALMS</name>
<proteinExistence type="predicted"/>
<dbReference type="InterPro" id="IPR007720">
    <property type="entry name" value="PigQ/GPI1"/>
</dbReference>
<sequence length="286" mass="33063">MDKNTLFFLPSDLEGTGYLRGVHKCFEGTQAYYVTYNRAIKHNNQAIGYIGKDITDNKCKKALFFVNNITGNIQIFNDYTNTQTVIKYDYEGFKNSDLIFRNAQEYGKHFKTLTEELRKRKTKTSQNGKYTLVKTGLLYLLVIIDCLTKLLSKSNKVVSCSHTFTYFGESIKNLKWFIEEIVQEKKLTPKLGNSLVAKIIDVLIGVVLMHWFLNHKDEILYAFQNAVEIIISNLKGLLIYLMGSPIGLKLNHAFNRSLGQFFFYHISLWRLFLHGIQPLFASNYNC</sequence>
<dbReference type="PANTHER" id="PTHR21329">
    <property type="entry name" value="PHOSPHATIDYLINOSITOL N-ACETYLGLUCOSAMINYLTRANSFERASE SUBUNIT Q-RELATED"/>
    <property type="match status" value="1"/>
</dbReference>
<dbReference type="PANTHER" id="PTHR21329:SF3">
    <property type="entry name" value="PHOSPHATIDYLINOSITOL N-ACETYLGLUCOSAMINYLTRANSFERASE SUBUNIT Q"/>
    <property type="match status" value="1"/>
</dbReference>